<name>A0A8K0G2R5_IGNLU</name>
<dbReference type="Proteomes" id="UP000801492">
    <property type="component" value="Unassembled WGS sequence"/>
</dbReference>
<dbReference type="Pfam" id="PF13843">
    <property type="entry name" value="DDE_Tnp_1_7"/>
    <property type="match status" value="1"/>
</dbReference>
<comment type="caution">
    <text evidence="3">The sequence shown here is derived from an EMBL/GenBank/DDBJ whole genome shotgun (WGS) entry which is preliminary data.</text>
</comment>
<dbReference type="InterPro" id="IPR029526">
    <property type="entry name" value="PGBD"/>
</dbReference>
<dbReference type="PANTHER" id="PTHR47272:SF1">
    <property type="entry name" value="PIGGYBAC TRANSPOSABLE ELEMENT-DERIVED PROTEIN 3-LIKE"/>
    <property type="match status" value="1"/>
</dbReference>
<gene>
    <name evidence="3" type="ORF">ILUMI_16568</name>
</gene>
<evidence type="ECO:0000313" key="4">
    <source>
        <dbReference type="Proteomes" id="UP000801492"/>
    </source>
</evidence>
<organism evidence="3 4">
    <name type="scientific">Ignelater luminosus</name>
    <name type="common">Cucubano</name>
    <name type="synonym">Pyrophorus luminosus</name>
    <dbReference type="NCBI Taxonomy" id="2038154"/>
    <lineage>
        <taxon>Eukaryota</taxon>
        <taxon>Metazoa</taxon>
        <taxon>Ecdysozoa</taxon>
        <taxon>Arthropoda</taxon>
        <taxon>Hexapoda</taxon>
        <taxon>Insecta</taxon>
        <taxon>Pterygota</taxon>
        <taxon>Neoptera</taxon>
        <taxon>Endopterygota</taxon>
        <taxon>Coleoptera</taxon>
        <taxon>Polyphaga</taxon>
        <taxon>Elateriformia</taxon>
        <taxon>Elateroidea</taxon>
        <taxon>Elateridae</taxon>
        <taxon>Agrypninae</taxon>
        <taxon>Pyrophorini</taxon>
        <taxon>Ignelater</taxon>
    </lineage>
</organism>
<reference evidence="3" key="1">
    <citation type="submission" date="2019-08" db="EMBL/GenBank/DDBJ databases">
        <title>The genome of the North American firefly Photinus pyralis.</title>
        <authorList>
            <consortium name="Photinus pyralis genome working group"/>
            <person name="Fallon T.R."/>
            <person name="Sander Lower S.E."/>
            <person name="Weng J.-K."/>
        </authorList>
    </citation>
    <scope>NUCLEOTIDE SEQUENCE</scope>
    <source>
        <strain evidence="3">TRF0915ILg1</strain>
        <tissue evidence="3">Whole body</tissue>
    </source>
</reference>
<protein>
    <recommendedName>
        <fullName evidence="2">PiggyBac transposable element-derived protein domain-containing protein</fullName>
    </recommendedName>
</protein>
<evidence type="ECO:0000256" key="1">
    <source>
        <dbReference type="SAM" id="MobiDB-lite"/>
    </source>
</evidence>
<proteinExistence type="predicted"/>
<sequence length="292" mass="33695">MTFPITVLSISDNKKRKRVVSTFEGNTSRKRLTQAELEHIWNNLEGLSHDNNEEEVGVNSSLSEQSSSGESTVFEDFESNDEEKDVTVEFINLANGAKWREFRERHQQFRFTAGEKVNVAFNTRDAELISYHNLFISNEDIDIMAKKTNESAHTNLSNNIVNPLPKRFLLVPREEYLVDEQIISTKARTQLKQYNPEKPHKWGYKNFVLSGMSGFSYDFNIFTGSQSIVVSSGCSNLGMSSNVLRLSDAIPRNHNCKNESNARVYHAIRERNEENGAWLHNKKDYMLRWCRM</sequence>
<dbReference type="AlphaFoldDB" id="A0A8K0G2R5"/>
<evidence type="ECO:0000259" key="2">
    <source>
        <dbReference type="Pfam" id="PF13843"/>
    </source>
</evidence>
<dbReference type="OrthoDB" id="6739266at2759"/>
<dbReference type="PANTHER" id="PTHR47272">
    <property type="entry name" value="DDE_TNP_1_7 DOMAIN-CONTAINING PROTEIN"/>
    <property type="match status" value="1"/>
</dbReference>
<keyword evidence="4" id="KW-1185">Reference proteome</keyword>
<feature type="region of interest" description="Disordered" evidence="1">
    <location>
        <begin position="46"/>
        <end position="80"/>
    </location>
</feature>
<accession>A0A8K0G2R5</accession>
<feature type="domain" description="PiggyBac transposable element-derived protein" evidence="2">
    <location>
        <begin position="170"/>
        <end position="250"/>
    </location>
</feature>
<dbReference type="EMBL" id="VTPC01064714">
    <property type="protein sequence ID" value="KAF2889605.1"/>
    <property type="molecule type" value="Genomic_DNA"/>
</dbReference>
<feature type="compositionally biased region" description="Low complexity" evidence="1">
    <location>
        <begin position="60"/>
        <end position="71"/>
    </location>
</feature>
<evidence type="ECO:0000313" key="3">
    <source>
        <dbReference type="EMBL" id="KAF2889605.1"/>
    </source>
</evidence>